<dbReference type="WBParaSite" id="JU765_v2.g12102.t1">
    <property type="protein sequence ID" value="JU765_v2.g12102.t1"/>
    <property type="gene ID" value="JU765_v2.g12102"/>
</dbReference>
<evidence type="ECO:0000313" key="2">
    <source>
        <dbReference type="WBParaSite" id="JU765_v2.g12102.t1"/>
    </source>
</evidence>
<accession>A0AC34Q1T2</accession>
<proteinExistence type="predicted"/>
<reference evidence="2" key="1">
    <citation type="submission" date="2022-11" db="UniProtKB">
        <authorList>
            <consortium name="WormBaseParasite"/>
        </authorList>
    </citation>
    <scope>IDENTIFICATION</scope>
</reference>
<organism evidence="1 2">
    <name type="scientific">Panagrolaimus sp. JU765</name>
    <dbReference type="NCBI Taxonomy" id="591449"/>
    <lineage>
        <taxon>Eukaryota</taxon>
        <taxon>Metazoa</taxon>
        <taxon>Ecdysozoa</taxon>
        <taxon>Nematoda</taxon>
        <taxon>Chromadorea</taxon>
        <taxon>Rhabditida</taxon>
        <taxon>Tylenchina</taxon>
        <taxon>Panagrolaimomorpha</taxon>
        <taxon>Panagrolaimoidea</taxon>
        <taxon>Panagrolaimidae</taxon>
        <taxon>Panagrolaimus</taxon>
    </lineage>
</organism>
<sequence>MELAELIEKSRVDNVFLKKGPRPQQSGSLALVGHHLIFSPTPLPGEKCSHDDELWLLHRAVDRVIVEPLNKGPNATQNSGALLILKCKNFMICIFEISNVSDCYAVARTIETLSNLNNYDLDYPFYYRCPFKVLDNGWNIYDIELEFTKIVSLLPDRFRITSVNKGFNVCQTYPEKVIVPKGIGDDYLRIAATFRDGGRFPVLSFVDRKSKSIVIRTSQPLIGPTNRRCVEDEEILSANLGTSKKGFIFDTRARALLGSAKAKGGGNEPPFCYRVWSYVNLGLPRIQELQESLAKLIEACNEDDTSFLSKLNSSNWLSHISTIINASGVLAQSVKIHNRGATHIVHGGDGTDLTMVLTSLAEFILNPDCRTIRGFQALIEREWISAGHPFALRCAHSAYAVGRLTGPHESPVFLCFLDCIWQISRHYPTSIEFNEEFLIFLFEHAYASEFGTFLCNNDKERAQHSVRERTVSLWSHINHPDILKGFINPYFHPVEQDIWPVSAAQSILLWERMYFRWRMNWSDVDEKMQMVIKWSAREKELQSKLAQLISHNLEKKMTQLDTN</sequence>
<dbReference type="Proteomes" id="UP000887576">
    <property type="component" value="Unplaced"/>
</dbReference>
<protein>
    <submittedName>
        <fullName evidence="2">Myotubularin phosphatase domain-containing protein</fullName>
    </submittedName>
</protein>
<name>A0AC34Q1T2_9BILA</name>
<evidence type="ECO:0000313" key="1">
    <source>
        <dbReference type="Proteomes" id="UP000887576"/>
    </source>
</evidence>